<dbReference type="FunFam" id="3.40.50.620:FF:000032">
    <property type="entry name" value="Valine--tRNA ligase"/>
    <property type="match status" value="1"/>
</dbReference>
<feature type="short sequence motif" description="'HIGH' region" evidence="12">
    <location>
        <begin position="50"/>
        <end position="60"/>
    </location>
</feature>
<keyword evidence="8 12" id="KW-0175">Coiled coil</keyword>
<dbReference type="HAMAP" id="MF_02004">
    <property type="entry name" value="Val_tRNA_synth_type1"/>
    <property type="match status" value="1"/>
</dbReference>
<evidence type="ECO:0000256" key="11">
    <source>
        <dbReference type="ARBA" id="ARBA00060830"/>
    </source>
</evidence>
<dbReference type="Pfam" id="PF08264">
    <property type="entry name" value="Anticodon_1"/>
    <property type="match status" value="1"/>
</dbReference>
<comment type="caution">
    <text evidence="16">The sequence shown here is derived from an EMBL/GenBank/DDBJ whole genome shotgun (WGS) entry which is preliminary data.</text>
</comment>
<dbReference type="CDD" id="cd07962">
    <property type="entry name" value="Anticodon_Ia_Val"/>
    <property type="match status" value="1"/>
</dbReference>
<keyword evidence="7 12" id="KW-0648">Protein biosynthesis</keyword>
<dbReference type="EC" id="6.1.1.9" evidence="12"/>
<dbReference type="InterPro" id="IPR010978">
    <property type="entry name" value="tRNA-bd_arm"/>
</dbReference>
<comment type="subcellular location">
    <subcellularLocation>
        <location evidence="1 12">Cytoplasm</location>
    </subcellularLocation>
</comment>
<feature type="domain" description="Aminoacyl-tRNA synthetase class Ia" evidence="13">
    <location>
        <begin position="441"/>
        <end position="560"/>
    </location>
</feature>
<keyword evidence="3 12" id="KW-0963">Cytoplasm</keyword>
<dbReference type="NCBIfam" id="NF004349">
    <property type="entry name" value="PRK05729.1"/>
    <property type="match status" value="1"/>
</dbReference>
<feature type="binding site" evidence="12">
    <location>
        <position position="525"/>
    </location>
    <ligand>
        <name>ATP</name>
        <dbReference type="ChEBI" id="CHEBI:30616"/>
    </ligand>
</feature>
<dbReference type="SUPFAM" id="SSF52374">
    <property type="entry name" value="Nucleotidylyl transferase"/>
    <property type="match status" value="1"/>
</dbReference>
<dbReference type="Gene3D" id="3.40.50.620">
    <property type="entry name" value="HUPs"/>
    <property type="match status" value="2"/>
</dbReference>
<dbReference type="FunFam" id="3.90.740.10:FF:000005">
    <property type="entry name" value="Valine--tRNA ligase, mitochondrial"/>
    <property type="match status" value="1"/>
</dbReference>
<dbReference type="GO" id="GO:0005524">
    <property type="term" value="F:ATP binding"/>
    <property type="evidence" value="ECO:0007669"/>
    <property type="project" value="UniProtKB-UniRule"/>
</dbReference>
<dbReference type="AlphaFoldDB" id="A0AAE3TF81"/>
<name>A0AAE3TF81_9BACT</name>
<dbReference type="RefSeq" id="WP_321536960.1">
    <property type="nucleotide sequence ID" value="NZ_JARGDL010000030.1"/>
</dbReference>
<accession>A0AAE3TF81</accession>
<dbReference type="Gene3D" id="3.90.740.10">
    <property type="entry name" value="Valyl/Leucyl/Isoleucyl-tRNA synthetase, editing domain"/>
    <property type="match status" value="1"/>
</dbReference>
<organism evidence="16 17">
    <name type="scientific">Stygiobacter electus</name>
    <dbReference type="NCBI Taxonomy" id="3032292"/>
    <lineage>
        <taxon>Bacteria</taxon>
        <taxon>Pseudomonadati</taxon>
        <taxon>Ignavibacteriota</taxon>
        <taxon>Ignavibacteria</taxon>
        <taxon>Ignavibacteriales</taxon>
        <taxon>Melioribacteraceae</taxon>
        <taxon>Stygiobacter</taxon>
    </lineage>
</organism>
<gene>
    <name evidence="12" type="primary">valS</name>
    <name evidence="16" type="ORF">P0M35_13565</name>
</gene>
<evidence type="ECO:0000256" key="6">
    <source>
        <dbReference type="ARBA" id="ARBA00022840"/>
    </source>
</evidence>
<proteinExistence type="inferred from homology"/>
<dbReference type="GO" id="GO:0004832">
    <property type="term" value="F:valine-tRNA ligase activity"/>
    <property type="evidence" value="ECO:0007669"/>
    <property type="project" value="UniProtKB-UniRule"/>
</dbReference>
<dbReference type="SUPFAM" id="SSF50677">
    <property type="entry name" value="ValRS/IleRS/LeuRS editing domain"/>
    <property type="match status" value="1"/>
</dbReference>
<dbReference type="InterPro" id="IPR001412">
    <property type="entry name" value="aa-tRNA-synth_I_CS"/>
</dbReference>
<keyword evidence="4 12" id="KW-0436">Ligase</keyword>
<dbReference type="SUPFAM" id="SSF47323">
    <property type="entry name" value="Anticodon-binding domain of a subclass of class I aminoacyl-tRNA synthetases"/>
    <property type="match status" value="1"/>
</dbReference>
<feature type="domain" description="Valyl-tRNA synthetase tRNA-binding arm" evidence="15">
    <location>
        <begin position="808"/>
        <end position="872"/>
    </location>
</feature>
<evidence type="ECO:0000256" key="5">
    <source>
        <dbReference type="ARBA" id="ARBA00022741"/>
    </source>
</evidence>
<dbReference type="GO" id="GO:0002161">
    <property type="term" value="F:aminoacyl-tRNA deacylase activity"/>
    <property type="evidence" value="ECO:0007669"/>
    <property type="project" value="InterPro"/>
</dbReference>
<dbReference type="NCBIfam" id="TIGR00422">
    <property type="entry name" value="valS"/>
    <property type="match status" value="1"/>
</dbReference>
<evidence type="ECO:0000259" key="13">
    <source>
        <dbReference type="Pfam" id="PF00133"/>
    </source>
</evidence>
<keyword evidence="9 12" id="KW-0030">Aminoacyl-tRNA synthetase</keyword>
<feature type="short sequence motif" description="'KMSKS' region" evidence="12">
    <location>
        <begin position="522"/>
        <end position="526"/>
    </location>
</feature>
<keyword evidence="6 12" id="KW-0067">ATP-binding</keyword>
<dbReference type="Proteomes" id="UP001221302">
    <property type="component" value="Unassembled WGS sequence"/>
</dbReference>
<evidence type="ECO:0000256" key="12">
    <source>
        <dbReference type="HAMAP-Rule" id="MF_02004"/>
    </source>
</evidence>
<dbReference type="InterPro" id="IPR002300">
    <property type="entry name" value="aa-tRNA-synth_Ia"/>
</dbReference>
<dbReference type="CDD" id="cd00817">
    <property type="entry name" value="ValRS_core"/>
    <property type="match status" value="1"/>
</dbReference>
<feature type="coiled-coil region" evidence="12">
    <location>
        <begin position="813"/>
        <end position="868"/>
    </location>
</feature>
<evidence type="ECO:0000313" key="16">
    <source>
        <dbReference type="EMBL" id="MDF1613187.1"/>
    </source>
</evidence>
<dbReference type="GO" id="GO:0006438">
    <property type="term" value="P:valyl-tRNA aminoacylation"/>
    <property type="evidence" value="ECO:0007669"/>
    <property type="project" value="UniProtKB-UniRule"/>
</dbReference>
<evidence type="ECO:0000259" key="14">
    <source>
        <dbReference type="Pfam" id="PF08264"/>
    </source>
</evidence>
<comment type="catalytic activity">
    <reaction evidence="10 12">
        <text>tRNA(Val) + L-valine + ATP = L-valyl-tRNA(Val) + AMP + diphosphate</text>
        <dbReference type="Rhea" id="RHEA:10704"/>
        <dbReference type="Rhea" id="RHEA-COMP:9672"/>
        <dbReference type="Rhea" id="RHEA-COMP:9708"/>
        <dbReference type="ChEBI" id="CHEBI:30616"/>
        <dbReference type="ChEBI" id="CHEBI:33019"/>
        <dbReference type="ChEBI" id="CHEBI:57762"/>
        <dbReference type="ChEBI" id="CHEBI:78442"/>
        <dbReference type="ChEBI" id="CHEBI:78537"/>
        <dbReference type="ChEBI" id="CHEBI:456215"/>
        <dbReference type="EC" id="6.1.1.9"/>
    </reaction>
</comment>
<dbReference type="FunFam" id="1.10.287.380:FF:000001">
    <property type="entry name" value="Valine--tRNA ligase"/>
    <property type="match status" value="1"/>
</dbReference>
<comment type="similarity">
    <text evidence="11 12">Belongs to the class-I aminoacyl-tRNA synthetase family. ValS type 1 subfamily.</text>
</comment>
<dbReference type="InterPro" id="IPR009008">
    <property type="entry name" value="Val/Leu/Ile-tRNA-synth_edit"/>
</dbReference>
<evidence type="ECO:0000256" key="9">
    <source>
        <dbReference type="ARBA" id="ARBA00023146"/>
    </source>
</evidence>
<dbReference type="PANTHER" id="PTHR11946:SF93">
    <property type="entry name" value="VALINE--TRNA LIGASE, CHLOROPLASTIC_MITOCHONDRIAL 2"/>
    <property type="match status" value="1"/>
</dbReference>
<keyword evidence="5 12" id="KW-0547">Nucleotide-binding</keyword>
<protein>
    <recommendedName>
        <fullName evidence="12">Valine--tRNA ligase</fullName>
        <ecNumber evidence="12">6.1.1.9</ecNumber>
    </recommendedName>
    <alternativeName>
        <fullName evidence="12">Valyl-tRNA synthetase</fullName>
        <shortName evidence="12">ValRS</shortName>
    </alternativeName>
</protein>
<evidence type="ECO:0000256" key="2">
    <source>
        <dbReference type="ARBA" id="ARBA00011245"/>
    </source>
</evidence>
<dbReference type="EMBL" id="JARGDL010000030">
    <property type="protein sequence ID" value="MDF1613187.1"/>
    <property type="molecule type" value="Genomic_DNA"/>
</dbReference>
<reference evidence="16" key="1">
    <citation type="submission" date="2023-03" db="EMBL/GenBank/DDBJ databases">
        <title>Stygiobacter electus gen. nov., sp. nov., facultatively anaerobic thermotolerant bacterium of the class Ignavibacteria from a well of Yessentuki mineral water deposit.</title>
        <authorList>
            <person name="Podosokorskaya O.A."/>
            <person name="Elcheninov A.G."/>
            <person name="Petrova N.F."/>
            <person name="Zavarzina D.G."/>
            <person name="Kublanov I.V."/>
            <person name="Merkel A.Y."/>
        </authorList>
    </citation>
    <scope>NUCLEOTIDE SEQUENCE</scope>
    <source>
        <strain evidence="16">09-Me</strain>
    </source>
</reference>
<comment type="subunit">
    <text evidence="2 12">Monomer.</text>
</comment>
<dbReference type="PROSITE" id="PS00178">
    <property type="entry name" value="AA_TRNA_LIGASE_I"/>
    <property type="match status" value="1"/>
</dbReference>
<evidence type="ECO:0000256" key="7">
    <source>
        <dbReference type="ARBA" id="ARBA00022917"/>
    </source>
</evidence>
<comment type="domain">
    <text evidence="12">ValRS has two distinct active sites: one for aminoacylation and one for editing. The misactivated threonine is translocated from the active site to the editing site.</text>
</comment>
<comment type="domain">
    <text evidence="12">The C-terminal coiled-coil domain is crucial for aminoacylation activity.</text>
</comment>
<evidence type="ECO:0000256" key="10">
    <source>
        <dbReference type="ARBA" id="ARBA00047552"/>
    </source>
</evidence>
<evidence type="ECO:0000256" key="1">
    <source>
        <dbReference type="ARBA" id="ARBA00004496"/>
    </source>
</evidence>
<dbReference type="SUPFAM" id="SSF46589">
    <property type="entry name" value="tRNA-binding arm"/>
    <property type="match status" value="1"/>
</dbReference>
<feature type="domain" description="Methionyl/Valyl/Leucyl/Isoleucyl-tRNA synthetase anticodon-binding" evidence="14">
    <location>
        <begin position="605"/>
        <end position="753"/>
    </location>
</feature>
<evidence type="ECO:0000256" key="8">
    <source>
        <dbReference type="ARBA" id="ARBA00023054"/>
    </source>
</evidence>
<dbReference type="InterPro" id="IPR037118">
    <property type="entry name" value="Val-tRNA_synth_C_sf"/>
</dbReference>
<comment type="function">
    <text evidence="12">Catalyzes the attachment of valine to tRNA(Val). As ValRS can inadvertently accommodate and process structurally similar amino acids such as threonine, to avoid such errors, it has a 'posttransfer' editing activity that hydrolyzes mischarged Thr-tRNA(Val) in a tRNA-dependent manner.</text>
</comment>
<dbReference type="FunFam" id="1.10.730.10:FF:000014">
    <property type="entry name" value="Valine--tRNA ligase"/>
    <property type="match status" value="1"/>
</dbReference>
<keyword evidence="17" id="KW-1185">Reference proteome</keyword>
<evidence type="ECO:0000256" key="4">
    <source>
        <dbReference type="ARBA" id="ARBA00022598"/>
    </source>
</evidence>
<dbReference type="Gene3D" id="1.10.730.10">
    <property type="entry name" value="Isoleucyl-tRNA Synthetase, Domain 1"/>
    <property type="match status" value="1"/>
</dbReference>
<evidence type="ECO:0000259" key="15">
    <source>
        <dbReference type="Pfam" id="PF10458"/>
    </source>
</evidence>
<dbReference type="InterPro" id="IPR033705">
    <property type="entry name" value="Anticodon_Ia_Val"/>
</dbReference>
<evidence type="ECO:0000313" key="17">
    <source>
        <dbReference type="Proteomes" id="UP001221302"/>
    </source>
</evidence>
<dbReference type="InterPro" id="IPR009080">
    <property type="entry name" value="tRNAsynth_Ia_anticodon-bd"/>
</dbReference>
<dbReference type="GO" id="GO:0005829">
    <property type="term" value="C:cytosol"/>
    <property type="evidence" value="ECO:0007669"/>
    <property type="project" value="TreeGrafter"/>
</dbReference>
<dbReference type="Pfam" id="PF00133">
    <property type="entry name" value="tRNA-synt_1"/>
    <property type="match status" value="2"/>
</dbReference>
<feature type="domain" description="Aminoacyl-tRNA synthetase class Ia" evidence="13">
    <location>
        <begin position="21"/>
        <end position="434"/>
    </location>
</feature>
<sequence length="873" mass="102558">MHPKNLDEIPKAYNPKEAESKWYSYWESHNLYHSEVDETKTPYTIVIPPPNITGILHIGHILNNTLQDIYIRYKRMMGFNACWVPGIDHASIATEAKVVALLKEQHITKDKISREEFLKHCYDWKEKYGGIIFQQLRKLGVSCDWQRERFTMDDHYYKKVIEAFVKLYKEGYIYRGYRMVNWDPASKSAISDEEVFYKEVQGKLWYFKYPVKGTNEFVVVATTRPETMLGDTGVAVNPEDERYKHLIGKTIILPIVGREIPLFADEYVDKNFGTGAVKVTPAHDVNDYEMALRHNLEMINIFNEDATTNGNVPNEFQELDRYEAREKVVERMKELGFLHKIEDYANKVGYSQRGNVPIEPYLSEQWFMKMDELAKPALKVVKEGKIKFHPEHWVKTYEHWMTNIRDWCISRQLWWGHRIPVWYHKKTNEIYCEVEPPKDIENWYQDDDVLDTWASSWLWAQDVFTNERDQKYYYPTDLLVTAPDIIFFWVARMIIAGMHFMNDIPFKDVYFTSLVRDEKGRKMSKSLGNSPDPLDLIEEYGADALRFTMTYIAPLGQDVLFSNEMVEIGRNFANKIWNAGRFLLMNAQNIKINPFLKDKHIDFTDKWIVSRFNKTIKEVNDALDKFEVNAASKIIYSYIWNDFCDWYIELSKTRLYHGTEEVKSAVLTRAISLYEEMLKLVHPFMPFITEEIWQLLDERKNGESISIKEYPKFDKNKIDEKAEQEISFVQGVVTAIRNIRGEMNIPPSKSINVFLKSSQITVAQEKYIKSLVKIEDFIVDENLDKPKASASAVVKGCDIFVPLEGLIDVIVERQRIEKEIARLLNSYNGVRKKLENENFVSKAPAEVIEREKQKMNDWQKALEKLQSILEDLE</sequence>
<dbReference type="Gene3D" id="1.10.287.380">
    <property type="entry name" value="Valyl-tRNA synthetase, C-terminal domain"/>
    <property type="match status" value="1"/>
</dbReference>
<dbReference type="InterPro" id="IPR019499">
    <property type="entry name" value="Val-tRNA_synth_tRNA-bd"/>
</dbReference>
<dbReference type="InterPro" id="IPR013155">
    <property type="entry name" value="M/V/L/I-tRNA-synth_anticd-bd"/>
</dbReference>
<evidence type="ECO:0000256" key="3">
    <source>
        <dbReference type="ARBA" id="ARBA00022490"/>
    </source>
</evidence>
<dbReference type="Pfam" id="PF10458">
    <property type="entry name" value="Val_tRNA-synt_C"/>
    <property type="match status" value="1"/>
</dbReference>
<dbReference type="InterPro" id="IPR002303">
    <property type="entry name" value="Valyl-tRNA_ligase"/>
</dbReference>
<dbReference type="InterPro" id="IPR014729">
    <property type="entry name" value="Rossmann-like_a/b/a_fold"/>
</dbReference>
<dbReference type="PRINTS" id="PR00986">
    <property type="entry name" value="TRNASYNTHVAL"/>
</dbReference>
<dbReference type="PANTHER" id="PTHR11946">
    <property type="entry name" value="VALYL-TRNA SYNTHETASES"/>
    <property type="match status" value="1"/>
</dbReference>